<organism evidence="3 4">
    <name type="scientific">Symbiodinium pilosum</name>
    <name type="common">Dinoflagellate</name>
    <dbReference type="NCBI Taxonomy" id="2952"/>
    <lineage>
        <taxon>Eukaryota</taxon>
        <taxon>Sar</taxon>
        <taxon>Alveolata</taxon>
        <taxon>Dinophyceae</taxon>
        <taxon>Suessiales</taxon>
        <taxon>Symbiodiniaceae</taxon>
        <taxon>Symbiodinium</taxon>
    </lineage>
</organism>
<evidence type="ECO:0000256" key="2">
    <source>
        <dbReference type="SAM" id="Phobius"/>
    </source>
</evidence>
<dbReference type="Proteomes" id="UP000649617">
    <property type="component" value="Unassembled WGS sequence"/>
</dbReference>
<keyword evidence="2" id="KW-0472">Membrane</keyword>
<sequence>MASLLGQLPVWIAVTVATWVICWALVGPQSCQDLDVCDKQMKVYPTHLHVVSSTALVAMSGHEVCGLIATYMGARQTQELIPHLQSRCLPSFLLALMFGWLAVVERFFSIPEVTLAHVHSSGDGLTVLGRPVYTLRYIEWCINVPILFLLSGHCSLGRPLKEISRPLMVTNVYIILSWMATVTEYGLLKWILIIIAFNMYGWASMDMIAWSRDFERTAPWDLPSRRIRPWLSNGLIIHFQLFGAVYMASSVGAIGAETEQLGYYLTTFGAKIAYCATFVFIRADEYHKTLTDVLRKVSVSNVGMVSILRGSFDILLPCVLDSAGRCKLPSTYSGDMLKLEKMLGPDCRVAGANLRDLLAEPSDKAEFSSYLRNVVRQADCPQAFSEATLTTSGLWSCGAGVMPPIAQVLHSKMTGSAASKTRLHATLHLSVVPRSAVSYGKERHLVAAIQFVEEPDKDAEAAKEIELGGFESFKAAERQTSAGSTTITDGQSGIVANLADLNKLGASCLLGSAEETEEGSACGHSQSDRTLSHLGAFVQGFDELGQLGAFDARVCGLWEGTTSEELGGYLQRIEFSNDCIHAKISIMEQTLEATFRMNCSLEPKQLDIEVLPSGANLAPPPIPYIFKFDPDGSLHLCGPADNRLRRPTSFKGAGLCIMQKAGAQSVKSPVHAPPAPKKVHSGPLEPEPEFSRNVTEDVRQEMPTVYIKESKTIGPWQNPALAASMALAITSTFIAARKSL</sequence>
<evidence type="ECO:0000256" key="1">
    <source>
        <dbReference type="SAM" id="MobiDB-lite"/>
    </source>
</evidence>
<dbReference type="EMBL" id="CAJNIZ010022146">
    <property type="protein sequence ID" value="CAE7458336.1"/>
    <property type="molecule type" value="Genomic_DNA"/>
</dbReference>
<dbReference type="Gene3D" id="1.20.1070.10">
    <property type="entry name" value="Rhodopsin 7-helix transmembrane proteins"/>
    <property type="match status" value="1"/>
</dbReference>
<keyword evidence="2" id="KW-1133">Transmembrane helix</keyword>
<evidence type="ECO:0000313" key="4">
    <source>
        <dbReference type="Proteomes" id="UP000649617"/>
    </source>
</evidence>
<dbReference type="OrthoDB" id="412213at2759"/>
<feature type="transmembrane region" description="Helical" evidence="2">
    <location>
        <begin position="7"/>
        <end position="26"/>
    </location>
</feature>
<keyword evidence="2" id="KW-0812">Transmembrane</keyword>
<reference evidence="3" key="1">
    <citation type="submission" date="2021-02" db="EMBL/GenBank/DDBJ databases">
        <authorList>
            <person name="Dougan E. K."/>
            <person name="Rhodes N."/>
            <person name="Thang M."/>
            <person name="Chan C."/>
        </authorList>
    </citation>
    <scope>NUCLEOTIDE SEQUENCE</scope>
</reference>
<comment type="caution">
    <text evidence="3">The sequence shown here is derived from an EMBL/GenBank/DDBJ whole genome shotgun (WGS) entry which is preliminary data.</text>
</comment>
<feature type="transmembrane region" description="Helical" evidence="2">
    <location>
        <begin position="230"/>
        <end position="249"/>
    </location>
</feature>
<feature type="transmembrane region" description="Helical" evidence="2">
    <location>
        <begin position="261"/>
        <end position="281"/>
    </location>
</feature>
<proteinExistence type="predicted"/>
<dbReference type="AlphaFoldDB" id="A0A812S136"/>
<protein>
    <submittedName>
        <fullName evidence="3">Uncharacterized protein</fullName>
    </submittedName>
</protein>
<name>A0A812S136_SYMPI</name>
<dbReference type="SUPFAM" id="SSF81321">
    <property type="entry name" value="Family A G protein-coupled receptor-like"/>
    <property type="match status" value="1"/>
</dbReference>
<feature type="region of interest" description="Disordered" evidence="1">
    <location>
        <begin position="667"/>
        <end position="695"/>
    </location>
</feature>
<accession>A0A812S136</accession>
<keyword evidence="4" id="KW-1185">Reference proteome</keyword>
<evidence type="ECO:0000313" key="3">
    <source>
        <dbReference type="EMBL" id="CAE7458336.1"/>
    </source>
</evidence>
<gene>
    <name evidence="3" type="ORF">SPIL2461_LOCUS11309</name>
</gene>